<keyword evidence="4" id="KW-1185">Reference proteome</keyword>
<accession>A0A1Q9DXC9</accession>
<dbReference type="InterPro" id="IPR002227">
    <property type="entry name" value="Tyrosinase_Cu-bd"/>
</dbReference>
<gene>
    <name evidence="3" type="primary">ODHCY</name>
    <name evidence="3" type="ORF">AK812_SmicGene17599</name>
</gene>
<reference evidence="3 4" key="1">
    <citation type="submission" date="2016-02" db="EMBL/GenBank/DDBJ databases">
        <title>Genome analysis of coral dinoflagellate symbionts highlights evolutionary adaptations to a symbiotic lifestyle.</title>
        <authorList>
            <person name="Aranda M."/>
            <person name="Li Y."/>
            <person name="Liew Y.J."/>
            <person name="Baumgarten S."/>
            <person name="Simakov O."/>
            <person name="Wilson M."/>
            <person name="Piel J."/>
            <person name="Ashoor H."/>
            <person name="Bougouffa S."/>
            <person name="Bajic V.B."/>
            <person name="Ryu T."/>
            <person name="Ravasi T."/>
            <person name="Bayer T."/>
            <person name="Micklem G."/>
            <person name="Kim H."/>
            <person name="Bhak J."/>
            <person name="Lajeunesse T.C."/>
            <person name="Voolstra C.R."/>
        </authorList>
    </citation>
    <scope>NUCLEOTIDE SEQUENCE [LARGE SCALE GENOMIC DNA]</scope>
    <source>
        <strain evidence="3 4">CCMP2467</strain>
    </source>
</reference>
<name>A0A1Q9DXC9_SYMMI</name>
<dbReference type="SUPFAM" id="SSF48056">
    <property type="entry name" value="Di-copper centre-containing domain"/>
    <property type="match status" value="1"/>
</dbReference>
<dbReference type="EMBL" id="LSRX01000349">
    <property type="protein sequence ID" value="OLP99833.1"/>
    <property type="molecule type" value="Genomic_DNA"/>
</dbReference>
<dbReference type="InterPro" id="IPR008922">
    <property type="entry name" value="Di-copper_centre_dom_sf"/>
</dbReference>
<evidence type="ECO:0000256" key="1">
    <source>
        <dbReference type="ARBA" id="ARBA00022723"/>
    </source>
</evidence>
<evidence type="ECO:0000313" key="3">
    <source>
        <dbReference type="EMBL" id="OLP99833.1"/>
    </source>
</evidence>
<dbReference type="GO" id="GO:0016491">
    <property type="term" value="F:oxidoreductase activity"/>
    <property type="evidence" value="ECO:0007669"/>
    <property type="project" value="InterPro"/>
</dbReference>
<sequence>MTRGIVVAFLCVLVRGHAQSECRDVDDSSAIQVQASERAASVIDVNDKGWMHHDSKNASLGGTFHGSGGSQHPPDGSALHCARKDSSGKVIGPQIRIRKEIHKTTDEEFSKFAKCVRKLKEVKPSCKGQYRCIQDYPNSWDSFLAFHMNCHRREDEFWVCHRHMMYDLETALQKICNDCGVFLPYWNSFRESGDIWGSVTWASKRYGNPFGLPRDQAWWCYDHGWSQCVMEGIGKEFLMDPHADKSSCSACLSRQPYRWAHVTALPVVMAVLTSKDSFETIQAKFEAFHVDVHTNVGGNMANLPDSTLDPVFWLHHGVVDFMFTFWQAWQYNNEKEHPTCRSCRTCNSPMTHYRVRRKEWMGRWNPEHKCVELPCSNPVVCIGYDGYIEPGIWSPPAPPPPSPHGWGRRWGWRRWLLLQNESLGEDFDESGGPLEGEPGYVHDPQELPVVLEDPDGSAIVDFESPLLGADDFMEKMQCEETINKIQKGSCSIDEIAKHVVLTTKRDMTQLRSQCAEFWGTLRGMVSEEGVEQRINACWTALQSIEKVQETFRFKEPATVAEKLYGIQCNTENLHC</sequence>
<organism evidence="3 4">
    <name type="scientific">Symbiodinium microadriaticum</name>
    <name type="common">Dinoflagellate</name>
    <name type="synonym">Zooxanthella microadriatica</name>
    <dbReference type="NCBI Taxonomy" id="2951"/>
    <lineage>
        <taxon>Eukaryota</taxon>
        <taxon>Sar</taxon>
        <taxon>Alveolata</taxon>
        <taxon>Dinophyceae</taxon>
        <taxon>Suessiales</taxon>
        <taxon>Symbiodiniaceae</taxon>
        <taxon>Symbiodinium</taxon>
    </lineage>
</organism>
<dbReference type="Pfam" id="PF00264">
    <property type="entry name" value="Tyrosinase"/>
    <property type="match status" value="1"/>
</dbReference>
<dbReference type="Gene3D" id="1.10.1280.10">
    <property type="entry name" value="Di-copper center containing domain from catechol oxidase"/>
    <property type="match status" value="1"/>
</dbReference>
<dbReference type="AlphaFoldDB" id="A0A1Q9DXC9"/>
<evidence type="ECO:0000313" key="4">
    <source>
        <dbReference type="Proteomes" id="UP000186817"/>
    </source>
</evidence>
<dbReference type="GO" id="GO:0046872">
    <property type="term" value="F:metal ion binding"/>
    <property type="evidence" value="ECO:0007669"/>
    <property type="project" value="UniProtKB-KW"/>
</dbReference>
<evidence type="ECO:0000256" key="2">
    <source>
        <dbReference type="ARBA" id="ARBA00023008"/>
    </source>
</evidence>
<dbReference type="PANTHER" id="PTHR11474:SF126">
    <property type="entry name" value="TYROSINASE-LIKE PROTEIN TYR-1-RELATED"/>
    <property type="match status" value="1"/>
</dbReference>
<keyword evidence="2" id="KW-0186">Copper</keyword>
<dbReference type="PANTHER" id="PTHR11474">
    <property type="entry name" value="TYROSINASE FAMILY MEMBER"/>
    <property type="match status" value="1"/>
</dbReference>
<dbReference type="PROSITE" id="PS00498">
    <property type="entry name" value="TYROSINASE_2"/>
    <property type="match status" value="1"/>
</dbReference>
<dbReference type="InterPro" id="IPR050316">
    <property type="entry name" value="Tyrosinase/Hemocyanin"/>
</dbReference>
<proteinExistence type="predicted"/>
<dbReference type="OrthoDB" id="6132182at2759"/>
<comment type="caution">
    <text evidence="3">The sequence shown here is derived from an EMBL/GenBank/DDBJ whole genome shotgun (WGS) entry which is preliminary data.</text>
</comment>
<dbReference type="Proteomes" id="UP000186817">
    <property type="component" value="Unassembled WGS sequence"/>
</dbReference>
<keyword evidence="1" id="KW-0479">Metal-binding</keyword>
<protein>
    <submittedName>
        <fullName evidence="3">Hemocyanin G-type, units Oda to Odg</fullName>
    </submittedName>
</protein>